<gene>
    <name evidence="2" type="ORF">G3570_04440</name>
</gene>
<protein>
    <submittedName>
        <fullName evidence="2">Uncharacterized protein</fullName>
    </submittedName>
</protein>
<feature type="transmembrane region" description="Helical" evidence="1">
    <location>
        <begin position="34"/>
        <end position="50"/>
    </location>
</feature>
<dbReference type="RefSeq" id="WP_165139695.1">
    <property type="nucleotide sequence ID" value="NZ_JAALLT010000002.1"/>
</dbReference>
<keyword evidence="3" id="KW-1185">Reference proteome</keyword>
<keyword evidence="1" id="KW-0812">Transmembrane</keyword>
<dbReference type="EMBL" id="JAALLT010000002">
    <property type="protein sequence ID" value="NGP75869.1"/>
    <property type="molecule type" value="Genomic_DNA"/>
</dbReference>
<evidence type="ECO:0000313" key="3">
    <source>
        <dbReference type="Proteomes" id="UP000473278"/>
    </source>
</evidence>
<comment type="caution">
    <text evidence="2">The sequence shown here is derived from an EMBL/GenBank/DDBJ whole genome shotgun (WGS) entry which is preliminary data.</text>
</comment>
<dbReference type="Proteomes" id="UP000473278">
    <property type="component" value="Unassembled WGS sequence"/>
</dbReference>
<organism evidence="2 3">
    <name type="scientific">Halalkalibaculum roseum</name>
    <dbReference type="NCBI Taxonomy" id="2709311"/>
    <lineage>
        <taxon>Bacteria</taxon>
        <taxon>Pseudomonadati</taxon>
        <taxon>Balneolota</taxon>
        <taxon>Balneolia</taxon>
        <taxon>Balneolales</taxon>
        <taxon>Balneolaceae</taxon>
        <taxon>Halalkalibaculum</taxon>
    </lineage>
</organism>
<accession>A0A6M1SLJ1</accession>
<name>A0A6M1SLJ1_9BACT</name>
<keyword evidence="1" id="KW-1133">Transmembrane helix</keyword>
<reference evidence="2 3" key="1">
    <citation type="submission" date="2020-02" db="EMBL/GenBank/DDBJ databases">
        <title>Balneolaceae bacterium YR4-1, complete genome.</title>
        <authorList>
            <person name="Li Y."/>
            <person name="Wu S."/>
        </authorList>
    </citation>
    <scope>NUCLEOTIDE SEQUENCE [LARGE SCALE GENOMIC DNA]</scope>
    <source>
        <strain evidence="2 3">YR4-1</strain>
    </source>
</reference>
<evidence type="ECO:0000256" key="1">
    <source>
        <dbReference type="SAM" id="Phobius"/>
    </source>
</evidence>
<keyword evidence="1" id="KW-0472">Membrane</keyword>
<dbReference type="AlphaFoldDB" id="A0A6M1SLJ1"/>
<sequence>MKDKLYEQYYKRGFDHFIFKKVLNLKSPKKEAKLFYISVISLILLLALLFS</sequence>
<proteinExistence type="predicted"/>
<evidence type="ECO:0000313" key="2">
    <source>
        <dbReference type="EMBL" id="NGP75869.1"/>
    </source>
</evidence>